<evidence type="ECO:0000256" key="2">
    <source>
        <dbReference type="SAM" id="SignalP"/>
    </source>
</evidence>
<dbReference type="RefSeq" id="XP_047844690.1">
    <property type="nucleotide sequence ID" value="XM_047988692.1"/>
</dbReference>
<dbReference type="GeneID" id="72069168"/>
<dbReference type="Proteomes" id="UP000829364">
    <property type="component" value="Chromosome 6"/>
</dbReference>
<name>A0A9Q8QM26_9HYPO</name>
<evidence type="ECO:0000313" key="3">
    <source>
        <dbReference type="EMBL" id="UNI21209.1"/>
    </source>
</evidence>
<proteinExistence type="predicted"/>
<accession>A0A9Q8QM26</accession>
<feature type="signal peptide" evidence="2">
    <location>
        <begin position="1"/>
        <end position="18"/>
    </location>
</feature>
<protein>
    <submittedName>
        <fullName evidence="3">Uncharacterized protein</fullName>
    </submittedName>
</protein>
<keyword evidence="4" id="KW-1185">Reference proteome</keyword>
<evidence type="ECO:0000256" key="1">
    <source>
        <dbReference type="SAM" id="MobiDB-lite"/>
    </source>
</evidence>
<sequence>MVRISAFALLAFAVSALAAPQNPATSAAPGQFVDYNGNPLSPENLAKLKEADKKVEKANAELIATFTPEQKKKADESMAAWVEGEKILGAKFPQGTGEQTGTAGGKRSLAQAHKPVSRVRKPF</sequence>
<gene>
    <name evidence="3" type="ORF">JDV02_007219</name>
</gene>
<feature type="region of interest" description="Disordered" evidence="1">
    <location>
        <begin position="91"/>
        <end position="123"/>
    </location>
</feature>
<dbReference type="KEGG" id="ptkz:JDV02_007219"/>
<dbReference type="EMBL" id="CP086359">
    <property type="protein sequence ID" value="UNI21209.1"/>
    <property type="molecule type" value="Genomic_DNA"/>
</dbReference>
<feature type="chain" id="PRO_5040399998" evidence="2">
    <location>
        <begin position="19"/>
        <end position="123"/>
    </location>
</feature>
<keyword evidence="2" id="KW-0732">Signal</keyword>
<reference evidence="3" key="1">
    <citation type="submission" date="2021-11" db="EMBL/GenBank/DDBJ databases">
        <title>Purpureocillium_takamizusanense_genome.</title>
        <authorList>
            <person name="Nguyen N.-H."/>
        </authorList>
    </citation>
    <scope>NUCLEOTIDE SEQUENCE</scope>
    <source>
        <strain evidence="3">PT3</strain>
    </source>
</reference>
<organism evidence="3 4">
    <name type="scientific">Purpureocillium takamizusanense</name>
    <dbReference type="NCBI Taxonomy" id="2060973"/>
    <lineage>
        <taxon>Eukaryota</taxon>
        <taxon>Fungi</taxon>
        <taxon>Dikarya</taxon>
        <taxon>Ascomycota</taxon>
        <taxon>Pezizomycotina</taxon>
        <taxon>Sordariomycetes</taxon>
        <taxon>Hypocreomycetidae</taxon>
        <taxon>Hypocreales</taxon>
        <taxon>Ophiocordycipitaceae</taxon>
        <taxon>Purpureocillium</taxon>
    </lineage>
</organism>
<dbReference type="AlphaFoldDB" id="A0A9Q8QM26"/>
<evidence type="ECO:0000313" key="4">
    <source>
        <dbReference type="Proteomes" id="UP000829364"/>
    </source>
</evidence>